<sequence length="626" mass="71974">MISYSCQICGVDMAIARIRTPDEPPSAAWNIDGANYIGWVEKPWMDEAKDQGCEDCTTVVHTPTDQILQWESLPCWPEDDDPDDPDWLPAEDSRTDSEALEYDSECEQPDSTSSESDCESVEHNSLNKEHDGLEDLYPMSQLCDQPRPERLPNGTWYNGKIYYTGNRQAPIIGEFHGEGELKVPPEHIASPSCQSLRGINGCRLSLGQMKNCRNVRFLIPKSKNWKPAVDERLMEEDSLFYLSGESNGSNVTEDRYFLPWKSVYPPRHGLNELTCDWQMLNEGVSGSDSLHPLPVHSYCLDMYAKASYHKMGRVDLDGLWHWREVESQLHSNQKLLSNQPEVLRAREHWHLPWHHYTGDEWLVANPVEIPGMNTLSKYCLDVTIAERTTQRQASLIDFLPKELFDQIFDRLSPTDINAVAKTCHTMYQLTQGRFREIVCKDMVWLWEILEGSQYPESPDRPVAWDPLYLIPPPAFPVGLEKEEVEEELWAQIIAEYPEMEEVGNAVKTANSKRRDEISAPYQKKLESLSQTWLDFRAGVETWICGSQSNTTHVDWGRMWRLFNPKTTSLPGLRNRERIWKRCQQIVEYVASARELGEIDKMYAELSGTLADPSQPGWRSNPEVDGW</sequence>
<evidence type="ECO:0000313" key="4">
    <source>
        <dbReference type="Proteomes" id="UP000266152"/>
    </source>
</evidence>
<dbReference type="Proteomes" id="UP000266152">
    <property type="component" value="Unassembled WGS sequence"/>
</dbReference>
<proteinExistence type="predicted"/>
<dbReference type="Pfam" id="PF12937">
    <property type="entry name" value="F-box-like"/>
    <property type="match status" value="1"/>
</dbReference>
<dbReference type="SUPFAM" id="SSF81383">
    <property type="entry name" value="F-box domain"/>
    <property type="match status" value="1"/>
</dbReference>
<dbReference type="AlphaFoldDB" id="A0A395SAX4"/>
<gene>
    <name evidence="3" type="ORF">FSPOR_4670</name>
</gene>
<feature type="compositionally biased region" description="Acidic residues" evidence="1">
    <location>
        <begin position="98"/>
        <end position="108"/>
    </location>
</feature>
<reference evidence="3 4" key="1">
    <citation type="journal article" date="2018" name="PLoS Pathog.">
        <title>Evolution of structural diversity of trichothecenes, a family of toxins produced by plant pathogenic and entomopathogenic fungi.</title>
        <authorList>
            <person name="Proctor R.H."/>
            <person name="McCormick S.P."/>
            <person name="Kim H.S."/>
            <person name="Cardoza R.E."/>
            <person name="Stanley A.M."/>
            <person name="Lindo L."/>
            <person name="Kelly A."/>
            <person name="Brown D.W."/>
            <person name="Lee T."/>
            <person name="Vaughan M.M."/>
            <person name="Alexander N.J."/>
            <person name="Busman M."/>
            <person name="Gutierrez S."/>
        </authorList>
    </citation>
    <scope>NUCLEOTIDE SEQUENCE [LARGE SCALE GENOMIC DNA]</scope>
    <source>
        <strain evidence="3 4">NRRL 3299</strain>
    </source>
</reference>
<feature type="compositionally biased region" description="Acidic residues" evidence="1">
    <location>
        <begin position="77"/>
        <end position="86"/>
    </location>
</feature>
<organism evidence="3 4">
    <name type="scientific">Fusarium sporotrichioides</name>
    <dbReference type="NCBI Taxonomy" id="5514"/>
    <lineage>
        <taxon>Eukaryota</taxon>
        <taxon>Fungi</taxon>
        <taxon>Dikarya</taxon>
        <taxon>Ascomycota</taxon>
        <taxon>Pezizomycotina</taxon>
        <taxon>Sordariomycetes</taxon>
        <taxon>Hypocreomycetidae</taxon>
        <taxon>Hypocreales</taxon>
        <taxon>Nectriaceae</taxon>
        <taxon>Fusarium</taxon>
    </lineage>
</organism>
<evidence type="ECO:0000256" key="1">
    <source>
        <dbReference type="SAM" id="MobiDB-lite"/>
    </source>
</evidence>
<feature type="compositionally biased region" description="Basic and acidic residues" evidence="1">
    <location>
        <begin position="120"/>
        <end position="131"/>
    </location>
</feature>
<dbReference type="SMART" id="SM00256">
    <property type="entry name" value="FBOX"/>
    <property type="match status" value="1"/>
</dbReference>
<evidence type="ECO:0000313" key="3">
    <source>
        <dbReference type="EMBL" id="RGP69566.1"/>
    </source>
</evidence>
<name>A0A395SAX4_FUSSP</name>
<dbReference type="InterPro" id="IPR036047">
    <property type="entry name" value="F-box-like_dom_sf"/>
</dbReference>
<feature type="region of interest" description="Disordered" evidence="1">
    <location>
        <begin position="73"/>
        <end position="131"/>
    </location>
</feature>
<dbReference type="PROSITE" id="PS50181">
    <property type="entry name" value="FBOX"/>
    <property type="match status" value="1"/>
</dbReference>
<dbReference type="InterPro" id="IPR001810">
    <property type="entry name" value="F-box_dom"/>
</dbReference>
<dbReference type="CDD" id="cd09917">
    <property type="entry name" value="F-box_SF"/>
    <property type="match status" value="1"/>
</dbReference>
<evidence type="ECO:0000259" key="2">
    <source>
        <dbReference type="PROSITE" id="PS50181"/>
    </source>
</evidence>
<comment type="caution">
    <text evidence="3">The sequence shown here is derived from an EMBL/GenBank/DDBJ whole genome shotgun (WGS) entry which is preliminary data.</text>
</comment>
<accession>A0A395SAX4</accession>
<dbReference type="EMBL" id="PXOF01000060">
    <property type="protein sequence ID" value="RGP69566.1"/>
    <property type="molecule type" value="Genomic_DNA"/>
</dbReference>
<protein>
    <recommendedName>
        <fullName evidence="2">F-box domain-containing protein</fullName>
    </recommendedName>
</protein>
<dbReference type="STRING" id="5514.A0A395SAX4"/>
<keyword evidence="4" id="KW-1185">Reference proteome</keyword>
<feature type="domain" description="F-box" evidence="2">
    <location>
        <begin position="393"/>
        <end position="437"/>
    </location>
</feature>